<dbReference type="STRING" id="1619234.SAMN05421730_1004154"/>
<dbReference type="GO" id="GO:0004022">
    <property type="term" value="F:alcohol dehydrogenase (NAD+) activity"/>
    <property type="evidence" value="ECO:0007669"/>
    <property type="project" value="UniProtKB-ARBA"/>
</dbReference>
<dbReference type="CDD" id="cd08185">
    <property type="entry name" value="Fe-ADH-like"/>
    <property type="match status" value="1"/>
</dbReference>
<evidence type="ECO:0000259" key="3">
    <source>
        <dbReference type="Pfam" id="PF25137"/>
    </source>
</evidence>
<evidence type="ECO:0000313" key="5">
    <source>
        <dbReference type="Proteomes" id="UP000199315"/>
    </source>
</evidence>
<dbReference type="Gene3D" id="3.40.50.1970">
    <property type="match status" value="1"/>
</dbReference>
<dbReference type="InterPro" id="IPR056798">
    <property type="entry name" value="ADH_Fe_C"/>
</dbReference>
<dbReference type="PANTHER" id="PTHR11496">
    <property type="entry name" value="ALCOHOL DEHYDROGENASE"/>
    <property type="match status" value="1"/>
</dbReference>
<dbReference type="FunFam" id="3.40.50.1970:FF:000003">
    <property type="entry name" value="Alcohol dehydrogenase, iron-containing"/>
    <property type="match status" value="1"/>
</dbReference>
<dbReference type="Pfam" id="PF25137">
    <property type="entry name" value="ADH_Fe_C"/>
    <property type="match status" value="1"/>
</dbReference>
<dbReference type="AlphaFoldDB" id="A0A1D3TRM5"/>
<sequence length="393" mass="42770">MEAGAVFDFLVPTKIMFGRGQVKKLHNCRLPGRKALIVITSGKSARENGYLDIVKQELKRSDVAYVVYDKVASNPVVENIVEGADKAREHKCDFIIGLGGGSAIDAGKAIAMMAVNDGELWDYMGTGTGKGLPVKEKPLPVIAITTTAGTGSEADSAFVISNEETNEKIGLYLPELFPAIAVVDPEMMTTVPPKYTAFQGFDALFHSTEGYISNKAHLMSDMVAATAIELIGRNLTAAVKNGSDLEARERVALGSTLSGMQLAIGSLTSAHSLEHAMSAYHQNLPHGAGLVLISAAYYKHFVNVPELRERYIKMAKALGAEEAAEPMDFIKALEHLIEECGLSDLKMSEYGILKEEFEKFAKNAKFSMGSKFLNDYTMLSEEDCVEIFMESYR</sequence>
<reference evidence="4 5" key="1">
    <citation type="submission" date="2016-09" db="EMBL/GenBank/DDBJ databases">
        <authorList>
            <person name="Capua I."/>
            <person name="De Benedictis P."/>
            <person name="Joannis T."/>
            <person name="Lombin L.H."/>
            <person name="Cattoli G."/>
        </authorList>
    </citation>
    <scope>NUCLEOTIDE SEQUENCE [LARGE SCALE GENOMIC DNA]</scope>
    <source>
        <strain evidence="4 5">GluBS11</strain>
    </source>
</reference>
<organism evidence="4 5">
    <name type="scientific">Anaerobium acetethylicum</name>
    <dbReference type="NCBI Taxonomy" id="1619234"/>
    <lineage>
        <taxon>Bacteria</taxon>
        <taxon>Bacillati</taxon>
        <taxon>Bacillota</taxon>
        <taxon>Clostridia</taxon>
        <taxon>Lachnospirales</taxon>
        <taxon>Lachnospiraceae</taxon>
        <taxon>Anaerobium</taxon>
    </lineage>
</organism>
<dbReference type="Proteomes" id="UP000199315">
    <property type="component" value="Unassembled WGS sequence"/>
</dbReference>
<evidence type="ECO:0000313" key="4">
    <source>
        <dbReference type="EMBL" id="SCP96394.1"/>
    </source>
</evidence>
<dbReference type="Gene3D" id="1.20.1090.10">
    <property type="entry name" value="Dehydroquinate synthase-like - alpha domain"/>
    <property type="match status" value="1"/>
</dbReference>
<dbReference type="InterPro" id="IPR001670">
    <property type="entry name" value="ADH_Fe/GldA"/>
</dbReference>
<dbReference type="PANTHER" id="PTHR11496:SF104">
    <property type="entry name" value="3-DEOXY-ALPHA-D-MANNO-OCTULOSONATE 8-OXIDASE"/>
    <property type="match status" value="1"/>
</dbReference>
<keyword evidence="1" id="KW-0560">Oxidoreductase</keyword>
<accession>A0A1D3TRM5</accession>
<dbReference type="RefSeq" id="WP_091231563.1">
    <property type="nucleotide sequence ID" value="NZ_FMKA01000004.1"/>
</dbReference>
<dbReference type="OrthoDB" id="9804734at2"/>
<dbReference type="EMBL" id="FMKA01000004">
    <property type="protein sequence ID" value="SCP96394.1"/>
    <property type="molecule type" value="Genomic_DNA"/>
</dbReference>
<dbReference type="GO" id="GO:0046872">
    <property type="term" value="F:metal ion binding"/>
    <property type="evidence" value="ECO:0007669"/>
    <property type="project" value="InterPro"/>
</dbReference>
<dbReference type="Pfam" id="PF00465">
    <property type="entry name" value="Fe-ADH"/>
    <property type="match status" value="1"/>
</dbReference>
<name>A0A1D3TRM5_9FIRM</name>
<gene>
    <name evidence="4" type="ORF">SAMN05421730_1004154</name>
</gene>
<keyword evidence="5" id="KW-1185">Reference proteome</keyword>
<feature type="domain" description="Fe-containing alcohol dehydrogenase-like C-terminal" evidence="3">
    <location>
        <begin position="196"/>
        <end position="391"/>
    </location>
</feature>
<evidence type="ECO:0000256" key="1">
    <source>
        <dbReference type="ARBA" id="ARBA00023002"/>
    </source>
</evidence>
<evidence type="ECO:0000259" key="2">
    <source>
        <dbReference type="Pfam" id="PF00465"/>
    </source>
</evidence>
<protein>
    <submittedName>
        <fullName evidence="4">Alcohol dehydrogenase</fullName>
    </submittedName>
</protein>
<proteinExistence type="predicted"/>
<feature type="domain" description="Alcohol dehydrogenase iron-type/glycerol dehydrogenase GldA" evidence="2">
    <location>
        <begin position="12"/>
        <end position="185"/>
    </location>
</feature>
<dbReference type="SUPFAM" id="SSF56796">
    <property type="entry name" value="Dehydroquinate synthase-like"/>
    <property type="match status" value="1"/>
</dbReference>
<dbReference type="InterPro" id="IPR039697">
    <property type="entry name" value="Alcohol_dehydrogenase_Fe"/>
</dbReference>